<gene>
    <name evidence="1" type="ORF">SDC9_144092</name>
</gene>
<protein>
    <submittedName>
        <fullName evidence="1">Uncharacterized protein</fullName>
    </submittedName>
</protein>
<dbReference type="AlphaFoldDB" id="A0A645E805"/>
<comment type="caution">
    <text evidence="1">The sequence shown here is derived from an EMBL/GenBank/DDBJ whole genome shotgun (WGS) entry which is preliminary data.</text>
</comment>
<organism evidence="1">
    <name type="scientific">bioreactor metagenome</name>
    <dbReference type="NCBI Taxonomy" id="1076179"/>
    <lineage>
        <taxon>unclassified sequences</taxon>
        <taxon>metagenomes</taxon>
        <taxon>ecological metagenomes</taxon>
    </lineage>
</organism>
<evidence type="ECO:0000313" key="1">
    <source>
        <dbReference type="EMBL" id="MPM96923.1"/>
    </source>
</evidence>
<sequence length="57" mass="6508">MNFVNKTFDIFIKKGKLSPDFGIGFFKTDAQNGEIGGFVNVWIRVHKATANLRLYIE</sequence>
<accession>A0A645E805</accession>
<name>A0A645E805_9ZZZZ</name>
<dbReference type="EMBL" id="VSSQ01043260">
    <property type="protein sequence ID" value="MPM96923.1"/>
    <property type="molecule type" value="Genomic_DNA"/>
</dbReference>
<reference evidence="1" key="1">
    <citation type="submission" date="2019-08" db="EMBL/GenBank/DDBJ databases">
        <authorList>
            <person name="Kucharzyk K."/>
            <person name="Murdoch R.W."/>
            <person name="Higgins S."/>
            <person name="Loffler F."/>
        </authorList>
    </citation>
    <scope>NUCLEOTIDE SEQUENCE</scope>
</reference>
<proteinExistence type="predicted"/>